<dbReference type="Proteomes" id="UP000677244">
    <property type="component" value="Unassembled WGS sequence"/>
</dbReference>
<proteinExistence type="predicted"/>
<name>A0ABS3YZ70_9BACT</name>
<protein>
    <submittedName>
        <fullName evidence="2">CRISPR-associated protein Cas5</fullName>
    </submittedName>
</protein>
<evidence type="ECO:0000313" key="3">
    <source>
        <dbReference type="Proteomes" id="UP000677244"/>
    </source>
</evidence>
<comment type="caution">
    <text evidence="2">The sequence shown here is derived from an EMBL/GenBank/DDBJ whole genome shotgun (WGS) entry which is preliminary data.</text>
</comment>
<keyword evidence="3" id="KW-1185">Reference proteome</keyword>
<dbReference type="Gene3D" id="3.30.70.2660">
    <property type="match status" value="1"/>
</dbReference>
<sequence>MVNEKLISFDLYADFAFFKKPDFNDGLQLSYNMLHKPALLGILGAITGLEGYKLKGELPQYYQLLKDMPVGIEPLRHECGNFQKTSVKYTNGVGYANADGNLLVEETMLIKPAYRCYLQLDLTNKTQAKIHEYICTEQCEYIPYLGKNEFQAWVTHMQEWNTLPLKPSASFRIDSLFVKEGSVRNQRAETEIAFAFDNLESIGTFSYFERLPTGFNEELMQYQLSDFAFTDWKLKPESKISSLYQLTSLREEKIIQLF</sequence>
<organism evidence="2 3">
    <name type="scientific">Niastella soli</name>
    <dbReference type="NCBI Taxonomy" id="2821487"/>
    <lineage>
        <taxon>Bacteria</taxon>
        <taxon>Pseudomonadati</taxon>
        <taxon>Bacteroidota</taxon>
        <taxon>Chitinophagia</taxon>
        <taxon>Chitinophagales</taxon>
        <taxon>Chitinophagaceae</taxon>
        <taxon>Niastella</taxon>
    </lineage>
</organism>
<reference evidence="2 3" key="1">
    <citation type="submission" date="2021-03" db="EMBL/GenBank/DDBJ databases">
        <title>Assistant Professor.</title>
        <authorList>
            <person name="Huq M.A."/>
        </authorList>
    </citation>
    <scope>NUCLEOTIDE SEQUENCE [LARGE SCALE GENOMIC DNA]</scope>
    <source>
        <strain evidence="2 3">MAH-29</strain>
    </source>
</reference>
<dbReference type="EMBL" id="JAGHKO010000005">
    <property type="protein sequence ID" value="MBO9203213.1"/>
    <property type="molecule type" value="Genomic_DNA"/>
</dbReference>
<evidence type="ECO:0000313" key="2">
    <source>
        <dbReference type="EMBL" id="MBO9203213.1"/>
    </source>
</evidence>
<dbReference type="RefSeq" id="WP_209141264.1">
    <property type="nucleotide sequence ID" value="NZ_JAGHKO010000005.1"/>
</dbReference>
<dbReference type="InterPro" id="IPR013422">
    <property type="entry name" value="CRISPR-assoc_prot_Cas5_N"/>
</dbReference>
<gene>
    <name evidence="2" type="primary">cas5</name>
    <name evidence="2" type="ORF">J7I42_23185</name>
</gene>
<dbReference type="NCBIfam" id="TIGR02593">
    <property type="entry name" value="CRISPR_cas5"/>
    <property type="match status" value="1"/>
</dbReference>
<keyword evidence="1" id="KW-0051">Antiviral defense</keyword>
<accession>A0ABS3YZ70</accession>
<evidence type="ECO:0000256" key="1">
    <source>
        <dbReference type="ARBA" id="ARBA00023118"/>
    </source>
</evidence>